<gene>
    <name evidence="3" type="ORF">DET54_103432</name>
    <name evidence="2" type="ORF">DET56_108283</name>
</gene>
<dbReference type="AlphaFoldDB" id="A0A855XSF8"/>
<dbReference type="EMBL" id="QLLI01000003">
    <property type="protein sequence ID" value="RAI99293.1"/>
    <property type="molecule type" value="Genomic_DNA"/>
</dbReference>
<dbReference type="EMBL" id="QGTZ01000008">
    <property type="protein sequence ID" value="PWW38090.1"/>
    <property type="molecule type" value="Genomic_DNA"/>
</dbReference>
<feature type="domain" description="Cell wall hydrolase SleB" evidence="1">
    <location>
        <begin position="36"/>
        <end position="132"/>
    </location>
</feature>
<dbReference type="Pfam" id="PF07486">
    <property type="entry name" value="Hydrolase_2"/>
    <property type="match status" value="1"/>
</dbReference>
<keyword evidence="2" id="KW-0378">Hydrolase</keyword>
<proteinExistence type="predicted"/>
<evidence type="ECO:0000313" key="3">
    <source>
        <dbReference type="EMBL" id="RAI99293.1"/>
    </source>
</evidence>
<organism evidence="2 4">
    <name type="scientific">Paenibacillus pabuli</name>
    <dbReference type="NCBI Taxonomy" id="1472"/>
    <lineage>
        <taxon>Bacteria</taxon>
        <taxon>Bacillati</taxon>
        <taxon>Bacillota</taxon>
        <taxon>Bacilli</taxon>
        <taxon>Bacillales</taxon>
        <taxon>Paenibacillaceae</taxon>
        <taxon>Paenibacillus</taxon>
    </lineage>
</organism>
<comment type="caution">
    <text evidence="2">The sequence shown here is derived from an EMBL/GenBank/DDBJ whole genome shotgun (WGS) entry which is preliminary data.</text>
</comment>
<name>A0A855XSF8_9BACL</name>
<sequence>MAMGDPLPNLPGLTEFDNLDTTDLLARLIYAEASTQSKTGKAGVAWVVSNRVDKNLSEFGGNTYKGVILKTNAFEGMTSSNARQPNTSSTAWSDSVEQALASSRLSNPIGTCLWFVTNTYFASKVIKSGTTEYWNFGAGNKKIVEKKVLGDHTFYRVEGY</sequence>
<evidence type="ECO:0000313" key="2">
    <source>
        <dbReference type="EMBL" id="PWW38090.1"/>
    </source>
</evidence>
<dbReference type="InterPro" id="IPR011105">
    <property type="entry name" value="Cell_wall_hydrolase_SleB"/>
</dbReference>
<dbReference type="Proteomes" id="UP000248827">
    <property type="component" value="Unassembled WGS sequence"/>
</dbReference>
<dbReference type="GO" id="GO:0016787">
    <property type="term" value="F:hydrolase activity"/>
    <property type="evidence" value="ECO:0007669"/>
    <property type="project" value="UniProtKB-KW"/>
</dbReference>
<keyword evidence="5" id="KW-1185">Reference proteome</keyword>
<dbReference type="Proteomes" id="UP000247078">
    <property type="component" value="Unassembled WGS sequence"/>
</dbReference>
<evidence type="ECO:0000313" key="4">
    <source>
        <dbReference type="Proteomes" id="UP000247078"/>
    </source>
</evidence>
<accession>A0A855XSF8</accession>
<dbReference type="InterPro" id="IPR042047">
    <property type="entry name" value="SleB_dom1"/>
</dbReference>
<dbReference type="RefSeq" id="WP_167434699.1">
    <property type="nucleotide sequence ID" value="NZ_QGTZ01000008.1"/>
</dbReference>
<protein>
    <submittedName>
        <fullName evidence="2">Cell wall hydrolase</fullName>
    </submittedName>
</protein>
<evidence type="ECO:0000259" key="1">
    <source>
        <dbReference type="Pfam" id="PF07486"/>
    </source>
</evidence>
<dbReference type="Gene3D" id="1.10.10.2520">
    <property type="entry name" value="Cell wall hydrolase SleB, domain 1"/>
    <property type="match status" value="1"/>
</dbReference>
<reference evidence="2 4" key="1">
    <citation type="submission" date="2018-05" db="EMBL/GenBank/DDBJ databases">
        <title>Freshwater and sediment microbial communities from various areas in North America, analyzing microbe dynamics in response to fracking.</title>
        <authorList>
            <person name="Lamendella R."/>
        </authorList>
    </citation>
    <scope>NUCLEOTIDE SEQUENCE [LARGE SCALE GENOMIC DNA]</scope>
    <source>
        <strain evidence="2 4">DB-3</strain>
        <strain evidence="3 5">NG-13</strain>
    </source>
</reference>
<evidence type="ECO:0000313" key="5">
    <source>
        <dbReference type="Proteomes" id="UP000248827"/>
    </source>
</evidence>